<dbReference type="InterPro" id="IPR032675">
    <property type="entry name" value="LRR_dom_sf"/>
</dbReference>
<keyword evidence="6" id="KW-0677">Repeat</keyword>
<keyword evidence="9" id="KW-1133">Transmembrane helix</keyword>
<comment type="subcellular location">
    <subcellularLocation>
        <location evidence="1">Membrane</location>
        <topology evidence="1">Single-pass membrane protein</topology>
    </subcellularLocation>
</comment>
<dbReference type="GO" id="GO:0004672">
    <property type="term" value="F:protein kinase activity"/>
    <property type="evidence" value="ECO:0007669"/>
    <property type="project" value="InterPro"/>
</dbReference>
<dbReference type="InterPro" id="IPR053059">
    <property type="entry name" value="Inactive_SerThr-Kinase_ABA"/>
</dbReference>
<dbReference type="PROSITE" id="PS50011">
    <property type="entry name" value="PROTEIN_KINASE_DOM"/>
    <property type="match status" value="1"/>
</dbReference>
<dbReference type="EMBL" id="JBAMMX010000018">
    <property type="protein sequence ID" value="KAK6922940.1"/>
    <property type="molecule type" value="Genomic_DNA"/>
</dbReference>
<evidence type="ECO:0000256" key="1">
    <source>
        <dbReference type="ARBA" id="ARBA00004167"/>
    </source>
</evidence>
<keyword evidence="3" id="KW-0433">Leucine-rich repeat</keyword>
<keyword evidence="10" id="KW-0472">Membrane</keyword>
<evidence type="ECO:0000256" key="10">
    <source>
        <dbReference type="ARBA" id="ARBA00023136"/>
    </source>
</evidence>
<evidence type="ECO:0000313" key="14">
    <source>
        <dbReference type="Proteomes" id="UP001370490"/>
    </source>
</evidence>
<proteinExistence type="predicted"/>
<reference evidence="13 14" key="1">
    <citation type="submission" date="2023-12" db="EMBL/GenBank/DDBJ databases">
        <title>A high-quality genome assembly for Dillenia turbinata (Dilleniales).</title>
        <authorList>
            <person name="Chanderbali A."/>
        </authorList>
    </citation>
    <scope>NUCLEOTIDE SEQUENCE [LARGE SCALE GENOMIC DNA]</scope>
    <source>
        <strain evidence="13">LSX21</strain>
        <tissue evidence="13">Leaf</tissue>
    </source>
</reference>
<feature type="domain" description="Protein kinase" evidence="12">
    <location>
        <begin position="136"/>
        <end position="263"/>
    </location>
</feature>
<keyword evidence="5" id="KW-0732">Signal</keyword>
<keyword evidence="11" id="KW-0675">Receptor</keyword>
<comment type="caution">
    <text evidence="13">The sequence shown here is derived from an EMBL/GenBank/DDBJ whole genome shotgun (WGS) entry which is preliminary data.</text>
</comment>
<dbReference type="InterPro" id="IPR011009">
    <property type="entry name" value="Kinase-like_dom_sf"/>
</dbReference>
<dbReference type="AlphaFoldDB" id="A0AAN8UW21"/>
<dbReference type="PANTHER" id="PTHR48003:SF5">
    <property type="entry name" value="OS07G0626500 PROTEIN"/>
    <property type="match status" value="1"/>
</dbReference>
<evidence type="ECO:0000259" key="12">
    <source>
        <dbReference type="PROSITE" id="PS50011"/>
    </source>
</evidence>
<dbReference type="GO" id="GO:0016020">
    <property type="term" value="C:membrane"/>
    <property type="evidence" value="ECO:0007669"/>
    <property type="project" value="UniProtKB-SubCell"/>
</dbReference>
<organism evidence="13 14">
    <name type="scientific">Dillenia turbinata</name>
    <dbReference type="NCBI Taxonomy" id="194707"/>
    <lineage>
        <taxon>Eukaryota</taxon>
        <taxon>Viridiplantae</taxon>
        <taxon>Streptophyta</taxon>
        <taxon>Embryophyta</taxon>
        <taxon>Tracheophyta</taxon>
        <taxon>Spermatophyta</taxon>
        <taxon>Magnoliopsida</taxon>
        <taxon>eudicotyledons</taxon>
        <taxon>Gunneridae</taxon>
        <taxon>Pentapetalae</taxon>
        <taxon>Dilleniales</taxon>
        <taxon>Dilleniaceae</taxon>
        <taxon>Dillenia</taxon>
    </lineage>
</organism>
<dbReference type="Proteomes" id="UP001370490">
    <property type="component" value="Unassembled WGS sequence"/>
</dbReference>
<dbReference type="FunFam" id="3.30.200.20:FF:000486">
    <property type="entry name" value="Leucine-rich repeat receptor-like protein kinase"/>
    <property type="match status" value="1"/>
</dbReference>
<evidence type="ECO:0000256" key="5">
    <source>
        <dbReference type="ARBA" id="ARBA00022729"/>
    </source>
</evidence>
<dbReference type="InterPro" id="IPR000719">
    <property type="entry name" value="Prot_kinase_dom"/>
</dbReference>
<evidence type="ECO:0000256" key="8">
    <source>
        <dbReference type="ARBA" id="ARBA00022840"/>
    </source>
</evidence>
<evidence type="ECO:0000256" key="3">
    <source>
        <dbReference type="ARBA" id="ARBA00022614"/>
    </source>
</evidence>
<keyword evidence="2" id="KW-0597">Phosphoprotein</keyword>
<dbReference type="Gene3D" id="3.30.200.20">
    <property type="entry name" value="Phosphorylase Kinase, domain 1"/>
    <property type="match status" value="1"/>
</dbReference>
<evidence type="ECO:0000256" key="9">
    <source>
        <dbReference type="ARBA" id="ARBA00022989"/>
    </source>
</evidence>
<evidence type="ECO:0000256" key="11">
    <source>
        <dbReference type="ARBA" id="ARBA00023170"/>
    </source>
</evidence>
<evidence type="ECO:0000256" key="7">
    <source>
        <dbReference type="ARBA" id="ARBA00022741"/>
    </source>
</evidence>
<evidence type="ECO:0000313" key="13">
    <source>
        <dbReference type="EMBL" id="KAK6922940.1"/>
    </source>
</evidence>
<protein>
    <recommendedName>
        <fullName evidence="12">Protein kinase domain-containing protein</fullName>
    </recommendedName>
</protein>
<dbReference type="PANTHER" id="PTHR48003">
    <property type="entry name" value="OS07G0626500 PROTEIN"/>
    <property type="match status" value="1"/>
</dbReference>
<keyword evidence="7" id="KW-0547">Nucleotide-binding</keyword>
<evidence type="ECO:0000256" key="4">
    <source>
        <dbReference type="ARBA" id="ARBA00022692"/>
    </source>
</evidence>
<name>A0AAN8UW21_9MAGN</name>
<dbReference type="SUPFAM" id="SSF56112">
    <property type="entry name" value="Protein kinase-like (PK-like)"/>
    <property type="match status" value="1"/>
</dbReference>
<evidence type="ECO:0000256" key="2">
    <source>
        <dbReference type="ARBA" id="ARBA00022553"/>
    </source>
</evidence>
<dbReference type="SUPFAM" id="SSF52058">
    <property type="entry name" value="L domain-like"/>
    <property type="match status" value="1"/>
</dbReference>
<keyword evidence="14" id="KW-1185">Reference proteome</keyword>
<gene>
    <name evidence="13" type="ORF">RJ641_011244</name>
</gene>
<accession>A0AAN8UW21</accession>
<dbReference type="GO" id="GO:0005524">
    <property type="term" value="F:ATP binding"/>
    <property type="evidence" value="ECO:0007669"/>
    <property type="project" value="UniProtKB-KW"/>
</dbReference>
<dbReference type="Gene3D" id="3.80.10.10">
    <property type="entry name" value="Ribonuclease Inhibitor"/>
    <property type="match status" value="1"/>
</dbReference>
<sequence length="263" mass="30039">MGIIEDPFGKVLNSWIISSSDSTLSCPWSWTGIESDETGSVSAVFLNRLGLAEDLKLSTLIGLKMLKNLSLSGNSFIGFYVHFAVLRSVQESLFGQIPDELFMVKFLEAAWLSPDRLTGELFFMLHWHSLLSSLLGAPAEVLGRSTHGTLYKTTLDNGHMLTVKWLWEGLVKRKREFAKEVKRIGSMRHPNIVSLQAYYWGPREQERDLSWQTILKEIAWPYIFMTTTGRHFPLSFNQRLKVAVEMGHRLAYLHDRELPHGNL</sequence>
<evidence type="ECO:0000256" key="6">
    <source>
        <dbReference type="ARBA" id="ARBA00022737"/>
    </source>
</evidence>
<keyword evidence="8" id="KW-0067">ATP-binding</keyword>
<keyword evidence="4" id="KW-0812">Transmembrane</keyword>